<evidence type="ECO:0000313" key="2">
    <source>
        <dbReference type="Proteomes" id="UP000185794"/>
    </source>
</evidence>
<organism evidence="1 2">
    <name type="scientific">Escherichia coli</name>
    <dbReference type="NCBI Taxonomy" id="562"/>
    <lineage>
        <taxon>Bacteria</taxon>
        <taxon>Pseudomonadati</taxon>
        <taxon>Pseudomonadota</taxon>
        <taxon>Gammaproteobacteria</taxon>
        <taxon>Enterobacterales</taxon>
        <taxon>Enterobacteriaceae</taxon>
        <taxon>Escherichia</taxon>
    </lineage>
</organism>
<dbReference type="EMBL" id="LRKC01000093">
    <property type="protein sequence ID" value="OKV15371.1"/>
    <property type="molecule type" value="Genomic_DNA"/>
</dbReference>
<gene>
    <name evidence="1" type="ORF">AWP47_04145</name>
</gene>
<name>A0A1Q6BDC0_ECOLX</name>
<proteinExistence type="predicted"/>
<dbReference type="Proteomes" id="UP000185794">
    <property type="component" value="Unassembled WGS sequence"/>
</dbReference>
<dbReference type="AlphaFoldDB" id="A0A1Q6BDC0"/>
<comment type="caution">
    <text evidence="1">The sequence shown here is derived from an EMBL/GenBank/DDBJ whole genome shotgun (WGS) entry which is preliminary data.</text>
</comment>
<dbReference type="GeneID" id="39693391"/>
<protein>
    <submittedName>
        <fullName evidence="1">Kinesin</fullName>
    </submittedName>
</protein>
<dbReference type="RefSeq" id="WP_000348131.1">
    <property type="nucleotide sequence ID" value="NZ_BDPN01000025.1"/>
</dbReference>
<sequence>MDFTYRVDMKHQWRPGIGGFVDLNCGWYCQDALLHWYCNKNKLPYYLLKDKAKRSRLSYGFSPDDSFCHRIFLPKNIEFYKHALLKYGPIIASGKIGMADFGFLGGVNHYVLIVSVNAKRNKITIQDPLNFNWGKFGYSDYSICDFYRVTGRIEETLVINNYKVKMFL</sequence>
<evidence type="ECO:0000313" key="1">
    <source>
        <dbReference type="EMBL" id="OKV15371.1"/>
    </source>
</evidence>
<reference evidence="1 2" key="1">
    <citation type="journal article" date="2017" name="Front. Cell. Infect. Microbiol.">
        <title>Chaperone-usher pili loci of human colonization factor-negative enterotoxigenic Escherichia coli.</title>
        <authorList>
            <person name="Del Canto F."/>
            <person name="Vidal R."/>
            <person name="Stine O.C."/>
            <person name="Pop M."/>
        </authorList>
    </citation>
    <scope>NUCLEOTIDE SEQUENCE [LARGE SCALE GENOMIC DNA]</scope>
    <source>
        <strain evidence="1 2">700324</strain>
    </source>
</reference>
<accession>A0A1Q6BDC0</accession>